<accession>A0A2K3M7I4</accession>
<feature type="compositionally biased region" description="Polar residues" evidence="1">
    <location>
        <begin position="1"/>
        <end position="10"/>
    </location>
</feature>
<proteinExistence type="predicted"/>
<gene>
    <name evidence="2" type="ORF">L195_g042838</name>
</gene>
<name>A0A2K3M7I4_TRIPR</name>
<reference evidence="2 3" key="1">
    <citation type="journal article" date="2014" name="Am. J. Bot.">
        <title>Genome assembly and annotation for red clover (Trifolium pratense; Fabaceae).</title>
        <authorList>
            <person name="Istvanek J."/>
            <person name="Jaros M."/>
            <person name="Krenek A."/>
            <person name="Repkova J."/>
        </authorList>
    </citation>
    <scope>NUCLEOTIDE SEQUENCE [LARGE SCALE GENOMIC DNA]</scope>
    <source>
        <strain evidence="3">cv. Tatra</strain>
        <tissue evidence="2">Young leaves</tissue>
    </source>
</reference>
<dbReference type="Proteomes" id="UP000236291">
    <property type="component" value="Unassembled WGS sequence"/>
</dbReference>
<sequence>MENETGQNWVGQPVYRETGEEDDEQCRRPRPLAEQARGSA</sequence>
<comment type="caution">
    <text evidence="2">The sequence shown here is derived from an EMBL/GenBank/DDBJ whole genome shotgun (WGS) entry which is preliminary data.</text>
</comment>
<dbReference type="EMBL" id="ASHM01052054">
    <property type="protein sequence ID" value="PNX86756.1"/>
    <property type="molecule type" value="Genomic_DNA"/>
</dbReference>
<feature type="region of interest" description="Disordered" evidence="1">
    <location>
        <begin position="1"/>
        <end position="40"/>
    </location>
</feature>
<organism evidence="2 3">
    <name type="scientific">Trifolium pratense</name>
    <name type="common">Red clover</name>
    <dbReference type="NCBI Taxonomy" id="57577"/>
    <lineage>
        <taxon>Eukaryota</taxon>
        <taxon>Viridiplantae</taxon>
        <taxon>Streptophyta</taxon>
        <taxon>Embryophyta</taxon>
        <taxon>Tracheophyta</taxon>
        <taxon>Spermatophyta</taxon>
        <taxon>Magnoliopsida</taxon>
        <taxon>eudicotyledons</taxon>
        <taxon>Gunneridae</taxon>
        <taxon>Pentapetalae</taxon>
        <taxon>rosids</taxon>
        <taxon>fabids</taxon>
        <taxon>Fabales</taxon>
        <taxon>Fabaceae</taxon>
        <taxon>Papilionoideae</taxon>
        <taxon>50 kb inversion clade</taxon>
        <taxon>NPAAA clade</taxon>
        <taxon>Hologalegina</taxon>
        <taxon>IRL clade</taxon>
        <taxon>Trifolieae</taxon>
        <taxon>Trifolium</taxon>
    </lineage>
</organism>
<reference evidence="2 3" key="2">
    <citation type="journal article" date="2017" name="Front. Plant Sci.">
        <title>Gene Classification and Mining of Molecular Markers Useful in Red Clover (Trifolium pratense) Breeding.</title>
        <authorList>
            <person name="Istvanek J."/>
            <person name="Dluhosova J."/>
            <person name="Dluhos P."/>
            <person name="Patkova L."/>
            <person name="Nedelnik J."/>
            <person name="Repkova J."/>
        </authorList>
    </citation>
    <scope>NUCLEOTIDE SEQUENCE [LARGE SCALE GENOMIC DNA]</scope>
    <source>
        <strain evidence="3">cv. Tatra</strain>
        <tissue evidence="2">Young leaves</tissue>
    </source>
</reference>
<dbReference type="AlphaFoldDB" id="A0A2K3M7I4"/>
<evidence type="ECO:0000256" key="1">
    <source>
        <dbReference type="SAM" id="MobiDB-lite"/>
    </source>
</evidence>
<evidence type="ECO:0000313" key="3">
    <source>
        <dbReference type="Proteomes" id="UP000236291"/>
    </source>
</evidence>
<evidence type="ECO:0000313" key="2">
    <source>
        <dbReference type="EMBL" id="PNX86756.1"/>
    </source>
</evidence>
<protein>
    <submittedName>
        <fullName evidence="2">Uncharacterized protein</fullName>
    </submittedName>
</protein>